<keyword evidence="1" id="KW-0831">Ubiquinone biosynthesis</keyword>
<sequence>MAKPDFISQLAQQAGRLINNGPEIQQDIEEKVQVLLQGGFSRLNMVSRDEFDAQVAVLNRTRSKLEALEKQLAELTAQLENQNTSNR</sequence>
<feature type="coiled-coil region" evidence="1">
    <location>
        <begin position="58"/>
        <end position="85"/>
    </location>
</feature>
<comment type="subcellular location">
    <subcellularLocation>
        <location evidence="1">Cytoplasm</location>
    </subcellularLocation>
</comment>
<protein>
    <recommendedName>
        <fullName evidence="1">Ubiquinone biosynthesis accessory factor UbiK</fullName>
    </recommendedName>
</protein>
<reference evidence="2" key="1">
    <citation type="submission" date="2021-07" db="EMBL/GenBank/DDBJ databases">
        <title>Zhongshania sp. CAU 1632 isolated from seawater.</title>
        <authorList>
            <person name="Kim W."/>
        </authorList>
    </citation>
    <scope>NUCLEOTIDE SEQUENCE</scope>
    <source>
        <strain evidence="2">CAU 1632</strain>
    </source>
</reference>
<dbReference type="Pfam" id="PF04380">
    <property type="entry name" value="BMFP"/>
    <property type="match status" value="1"/>
</dbReference>
<comment type="function">
    <text evidence="1">Required for efficient ubiquinone (coenzyme Q) biosynthesis. UbiK is probably an accessory factor of Ubi enzymes and facilitates ubiquinone biosynthesis by acting as an assembly factor, a targeting factor, or both.</text>
</comment>
<dbReference type="InterPro" id="IPR007475">
    <property type="entry name" value="UbiK"/>
</dbReference>
<keyword evidence="1" id="KW-0963">Cytoplasm</keyword>
<dbReference type="EMBL" id="JAHWDQ010000002">
    <property type="protein sequence ID" value="MBW2940919.1"/>
    <property type="molecule type" value="Genomic_DNA"/>
</dbReference>
<gene>
    <name evidence="1" type="primary">ubiK</name>
    <name evidence="2" type="ORF">KXJ70_09040</name>
</gene>
<keyword evidence="1" id="KW-0175">Coiled coil</keyword>
<comment type="caution">
    <text evidence="2">The sequence shown here is derived from an EMBL/GenBank/DDBJ whole genome shotgun (WGS) entry which is preliminary data.</text>
</comment>
<keyword evidence="3" id="KW-1185">Reference proteome</keyword>
<comment type="similarity">
    <text evidence="1">Belongs to the UbiK family.</text>
</comment>
<organism evidence="2 3">
    <name type="scientific">Zhongshania aquimaris</name>
    <dbReference type="NCBI Taxonomy" id="2857107"/>
    <lineage>
        <taxon>Bacteria</taxon>
        <taxon>Pseudomonadati</taxon>
        <taxon>Pseudomonadota</taxon>
        <taxon>Gammaproteobacteria</taxon>
        <taxon>Cellvibrionales</taxon>
        <taxon>Spongiibacteraceae</taxon>
        <taxon>Zhongshania</taxon>
    </lineage>
</organism>
<evidence type="ECO:0000313" key="3">
    <source>
        <dbReference type="Proteomes" id="UP001166291"/>
    </source>
</evidence>
<proteinExistence type="inferred from homology"/>
<accession>A0ABS6VSA7</accession>
<evidence type="ECO:0000256" key="1">
    <source>
        <dbReference type="HAMAP-Rule" id="MF_02216"/>
    </source>
</evidence>
<evidence type="ECO:0000313" key="2">
    <source>
        <dbReference type="EMBL" id="MBW2940919.1"/>
    </source>
</evidence>
<comment type="pathway">
    <text evidence="1">Cofactor biosynthesis; ubiquinone biosynthesis.</text>
</comment>
<dbReference type="Proteomes" id="UP001166291">
    <property type="component" value="Unassembled WGS sequence"/>
</dbReference>
<dbReference type="RefSeq" id="WP_219043181.1">
    <property type="nucleotide sequence ID" value="NZ_JAHWDQ010000002.1"/>
</dbReference>
<dbReference type="HAMAP" id="MF_02216">
    <property type="entry name" value="UbiK"/>
    <property type="match status" value="1"/>
</dbReference>
<name>A0ABS6VSA7_9GAMM</name>
<dbReference type="PANTHER" id="PTHR38040:SF1">
    <property type="entry name" value="UBIQUINONE BIOSYNTHESIS ACCESSORY FACTOR UBIK"/>
    <property type="match status" value="1"/>
</dbReference>
<dbReference type="PANTHER" id="PTHR38040">
    <property type="entry name" value="UBIQUINONE BIOSYNTHESIS ACCESSORY FACTOR UBIK"/>
    <property type="match status" value="1"/>
</dbReference>